<dbReference type="InterPro" id="IPR001789">
    <property type="entry name" value="Sig_transdc_resp-reg_receiver"/>
</dbReference>
<dbReference type="CDD" id="cd17534">
    <property type="entry name" value="REC_DC-like"/>
    <property type="match status" value="1"/>
</dbReference>
<evidence type="ECO:0000256" key="2">
    <source>
        <dbReference type="PROSITE-ProRule" id="PRU00169"/>
    </source>
</evidence>
<reference evidence="4" key="1">
    <citation type="submission" date="2020-06" db="EMBL/GenBank/DDBJ databases">
        <title>Unique genomic features of the anaerobic methanotrophic archaea.</title>
        <authorList>
            <person name="Chadwick G.L."/>
            <person name="Skennerton C.T."/>
            <person name="Laso-Perez R."/>
            <person name="Leu A.O."/>
            <person name="Speth D.R."/>
            <person name="Yu H."/>
            <person name="Morgan-Lang C."/>
            <person name="Hatzenpichler R."/>
            <person name="Goudeau D."/>
            <person name="Malmstrom R."/>
            <person name="Brazelton W.J."/>
            <person name="Woyke T."/>
            <person name="Hallam S.J."/>
            <person name="Tyson G.W."/>
            <person name="Wegener G."/>
            <person name="Boetius A."/>
            <person name="Orphan V."/>
        </authorList>
    </citation>
    <scope>NUCLEOTIDE SEQUENCE</scope>
</reference>
<sequence length="133" mass="15005">MAEANIMIVEDEVLFAKDLKDLLESWGYTVPALVSTGEEAIEKAGEMKPDLVLMDIVLKGGMDGIESADLIRTRFKIPVVYLTAYADDETVQRAKITEPYGYVLKPLEERDLHVTLEIALYMYAKYGVRTKEN</sequence>
<organism evidence="4">
    <name type="scientific">Candidatus Methanophaga sp. ANME-1 ERB7</name>
    <dbReference type="NCBI Taxonomy" id="2759913"/>
    <lineage>
        <taxon>Archaea</taxon>
        <taxon>Methanobacteriati</taxon>
        <taxon>Methanobacteriota</taxon>
        <taxon>Stenosarchaea group</taxon>
        <taxon>Methanomicrobia</taxon>
        <taxon>Candidatus Methanophagales</taxon>
        <taxon>Candidatus Methanophagaceae</taxon>
        <taxon>Candidatus Methanophaga</taxon>
    </lineage>
</organism>
<feature type="modified residue" description="4-aspartylphosphate" evidence="2">
    <location>
        <position position="55"/>
    </location>
</feature>
<dbReference type="PANTHER" id="PTHR44591">
    <property type="entry name" value="STRESS RESPONSE REGULATOR PROTEIN 1"/>
    <property type="match status" value="1"/>
</dbReference>
<dbReference type="Pfam" id="PF00072">
    <property type="entry name" value="Response_reg"/>
    <property type="match status" value="1"/>
</dbReference>
<evidence type="ECO:0000256" key="1">
    <source>
        <dbReference type="ARBA" id="ARBA00022553"/>
    </source>
</evidence>
<keyword evidence="1 2" id="KW-0597">Phosphoprotein</keyword>
<dbReference type="InterPro" id="IPR050595">
    <property type="entry name" value="Bact_response_regulator"/>
</dbReference>
<dbReference type="EC" id="3.5.1.44" evidence="4"/>
<gene>
    <name evidence="4" type="primary">cheB</name>
    <name evidence="4" type="ORF">GHLLLOKB_00009</name>
</gene>
<feature type="domain" description="Response regulatory" evidence="3">
    <location>
        <begin position="5"/>
        <end position="120"/>
    </location>
</feature>
<proteinExistence type="predicted"/>
<dbReference type="Gene3D" id="3.40.50.2300">
    <property type="match status" value="1"/>
</dbReference>
<dbReference type="InterPro" id="IPR011006">
    <property type="entry name" value="CheY-like_superfamily"/>
</dbReference>
<protein>
    <submittedName>
        <fullName evidence="4">Protein-glutamate methylesterase/protein-glutamine glutaminase</fullName>
        <ecNumber evidence="4">3.5.1.44</ecNumber>
    </submittedName>
</protein>
<dbReference type="PANTHER" id="PTHR44591:SF3">
    <property type="entry name" value="RESPONSE REGULATORY DOMAIN-CONTAINING PROTEIN"/>
    <property type="match status" value="1"/>
</dbReference>
<keyword evidence="4" id="KW-0378">Hydrolase</keyword>
<dbReference type="SMART" id="SM00448">
    <property type="entry name" value="REC"/>
    <property type="match status" value="1"/>
</dbReference>
<name>A0A7G9ZCD7_9EURY</name>
<evidence type="ECO:0000259" key="3">
    <source>
        <dbReference type="PROSITE" id="PS50110"/>
    </source>
</evidence>
<evidence type="ECO:0000313" key="4">
    <source>
        <dbReference type="EMBL" id="QNO57921.1"/>
    </source>
</evidence>
<dbReference type="EMBL" id="MT631707">
    <property type="protein sequence ID" value="QNO57921.1"/>
    <property type="molecule type" value="Genomic_DNA"/>
</dbReference>
<accession>A0A7G9ZCD7</accession>
<dbReference type="SUPFAM" id="SSF52172">
    <property type="entry name" value="CheY-like"/>
    <property type="match status" value="1"/>
</dbReference>
<dbReference type="AlphaFoldDB" id="A0A7G9ZCD7"/>
<dbReference type="GO" id="GO:0000160">
    <property type="term" value="P:phosphorelay signal transduction system"/>
    <property type="evidence" value="ECO:0007669"/>
    <property type="project" value="InterPro"/>
</dbReference>
<dbReference type="PROSITE" id="PS50110">
    <property type="entry name" value="RESPONSE_REGULATORY"/>
    <property type="match status" value="1"/>
</dbReference>
<dbReference type="GO" id="GO:0050568">
    <property type="term" value="F:protein-glutamine glutaminase activity"/>
    <property type="evidence" value="ECO:0007669"/>
    <property type="project" value="UniProtKB-EC"/>
</dbReference>